<feature type="transmembrane region" description="Helical" evidence="8">
    <location>
        <begin position="225"/>
        <end position="243"/>
    </location>
</feature>
<evidence type="ECO:0000256" key="6">
    <source>
        <dbReference type="ARBA" id="ARBA00023136"/>
    </source>
</evidence>
<feature type="transmembrane region" description="Helical" evidence="8">
    <location>
        <begin position="193"/>
        <end position="213"/>
    </location>
</feature>
<organism evidence="10 11">
    <name type="scientific">Thioalkalivibrio denitrificans</name>
    <dbReference type="NCBI Taxonomy" id="108003"/>
    <lineage>
        <taxon>Bacteria</taxon>
        <taxon>Pseudomonadati</taxon>
        <taxon>Pseudomonadota</taxon>
        <taxon>Gammaproteobacteria</taxon>
        <taxon>Chromatiales</taxon>
        <taxon>Ectothiorhodospiraceae</taxon>
        <taxon>Thioalkalivibrio</taxon>
    </lineage>
</organism>
<dbReference type="AlphaFoldDB" id="A0A1V3NI51"/>
<keyword evidence="4 7" id="KW-0812">Transmembrane</keyword>
<feature type="transmembrane region" description="Helical" evidence="8">
    <location>
        <begin position="310"/>
        <end position="331"/>
    </location>
</feature>
<feature type="transmembrane region" description="Helical" evidence="8">
    <location>
        <begin position="343"/>
        <end position="361"/>
    </location>
</feature>
<evidence type="ECO:0000256" key="4">
    <source>
        <dbReference type="ARBA" id="ARBA00022692"/>
    </source>
</evidence>
<comment type="similarity">
    <text evidence="2">Belongs to the CPA3 antiporters (TC 2.A.63) subunit D family.</text>
</comment>
<accession>A0A1V3NI51</accession>
<sequence>MTAALLLLVPMLPLLLAVLVVLPGAERARSLVPWAVLPGFLAVVWLPEGAQAVYPWLMLGLELQLDATGRAFLLLTALLWGGAGLYALEYLRGDAHASRFHLFFLLAMSGNLGLVLAADAVGFYVFFALMSLASYGLVIHAGGAEVRRAGRIYLILAVLGEVALFAGLAMQVAAAGGLHFTQLAGAPLSPLSAALLVIGFGIKAGLVPLHVWLPLAHPAAPTPASAVLSGVMIKAGLLGWLRLLQLDGPGWPELGTLLLVLGIAGALLAAAAGVLQRRPKTILAYSSISQMGLMVSGVGLALLLPDHAEVLLAGVLVYALHHGLAKGALFLGVGVAERGRRPWVMAVLAVPALALAGLPWTSGALAKNALKAPLYEAPAPWAGTVETLLTVAAVGTTLLMARFLWRMWFVADRSEGVPGWRMGLPWLAMSAGAVVLPVFWPGDTGPGWSLIWPLGLGVILSVTLVRMLPSRRLPQLAEGDLVVPVERLVLVLIRVMSRSDLLWRGYGEELTRARFRLNWRRLRRRIAALEAGLSRWESLGIVFLALVVALYVSLLP</sequence>
<evidence type="ECO:0000256" key="8">
    <source>
        <dbReference type="SAM" id="Phobius"/>
    </source>
</evidence>
<feature type="transmembrane region" description="Helical" evidence="8">
    <location>
        <begin position="446"/>
        <end position="465"/>
    </location>
</feature>
<gene>
    <name evidence="10" type="ORF">B1C78_07815</name>
</gene>
<feature type="transmembrane region" description="Helical" evidence="8">
    <location>
        <begin position="533"/>
        <end position="554"/>
    </location>
</feature>
<protein>
    <submittedName>
        <fullName evidence="10">NADH/ubiquinone/plastoquinone (Complex I)</fullName>
    </submittedName>
</protein>
<dbReference type="PANTHER" id="PTHR42703">
    <property type="entry name" value="NADH DEHYDROGENASE"/>
    <property type="match status" value="1"/>
</dbReference>
<feature type="transmembrane region" description="Helical" evidence="8">
    <location>
        <begin position="422"/>
        <end position="440"/>
    </location>
</feature>
<evidence type="ECO:0000256" key="5">
    <source>
        <dbReference type="ARBA" id="ARBA00022989"/>
    </source>
</evidence>
<evidence type="ECO:0000256" key="1">
    <source>
        <dbReference type="ARBA" id="ARBA00004651"/>
    </source>
</evidence>
<dbReference type="PANTHER" id="PTHR42703:SF1">
    <property type="entry name" value="NA(+)_H(+) ANTIPORTER SUBUNIT D1"/>
    <property type="match status" value="1"/>
</dbReference>
<keyword evidence="11" id="KW-1185">Reference proteome</keyword>
<dbReference type="InterPro" id="IPR003918">
    <property type="entry name" value="NADH_UbQ_OxRdtase"/>
</dbReference>
<evidence type="ECO:0000256" key="3">
    <source>
        <dbReference type="ARBA" id="ARBA00022475"/>
    </source>
</evidence>
<dbReference type="Proteomes" id="UP000189462">
    <property type="component" value="Unassembled WGS sequence"/>
</dbReference>
<feature type="transmembrane region" description="Helical" evidence="8">
    <location>
        <begin position="153"/>
        <end position="173"/>
    </location>
</feature>
<feature type="transmembrane region" description="Helical" evidence="8">
    <location>
        <begin position="67"/>
        <end position="88"/>
    </location>
</feature>
<evidence type="ECO:0000256" key="2">
    <source>
        <dbReference type="ARBA" id="ARBA00005346"/>
    </source>
</evidence>
<feature type="transmembrane region" description="Helical" evidence="8">
    <location>
        <begin position="100"/>
        <end position="117"/>
    </location>
</feature>
<keyword evidence="10" id="KW-0830">Ubiquinone</keyword>
<dbReference type="EMBL" id="MVBK01000044">
    <property type="protein sequence ID" value="OOG24725.1"/>
    <property type="molecule type" value="Genomic_DNA"/>
</dbReference>
<evidence type="ECO:0000313" key="10">
    <source>
        <dbReference type="EMBL" id="OOG24725.1"/>
    </source>
</evidence>
<dbReference type="InterPro" id="IPR050586">
    <property type="entry name" value="CPA3_Na-H_Antiporter_D"/>
</dbReference>
<name>A0A1V3NI51_9GAMM</name>
<dbReference type="InterPro" id="IPR001750">
    <property type="entry name" value="ND/Mrp_TM"/>
</dbReference>
<feature type="transmembrane region" description="Helical" evidence="8">
    <location>
        <begin position="123"/>
        <end position="141"/>
    </location>
</feature>
<feature type="domain" description="NADH:quinone oxidoreductase/Mrp antiporter transmembrane" evidence="9">
    <location>
        <begin position="117"/>
        <end position="370"/>
    </location>
</feature>
<dbReference type="PRINTS" id="PR01437">
    <property type="entry name" value="NUOXDRDTASE4"/>
</dbReference>
<dbReference type="GO" id="GO:0005886">
    <property type="term" value="C:plasma membrane"/>
    <property type="evidence" value="ECO:0007669"/>
    <property type="project" value="UniProtKB-SubCell"/>
</dbReference>
<keyword evidence="3" id="KW-1003">Cell membrane</keyword>
<evidence type="ECO:0000256" key="7">
    <source>
        <dbReference type="RuleBase" id="RU000320"/>
    </source>
</evidence>
<dbReference type="GO" id="GO:0008137">
    <property type="term" value="F:NADH dehydrogenase (ubiquinone) activity"/>
    <property type="evidence" value="ECO:0007669"/>
    <property type="project" value="InterPro"/>
</dbReference>
<dbReference type="STRING" id="108003.B1C78_07815"/>
<dbReference type="GO" id="GO:0042773">
    <property type="term" value="P:ATP synthesis coupled electron transport"/>
    <property type="evidence" value="ECO:0007669"/>
    <property type="project" value="InterPro"/>
</dbReference>
<dbReference type="OrthoDB" id="9768329at2"/>
<keyword evidence="5 8" id="KW-1133">Transmembrane helix</keyword>
<proteinExistence type="inferred from homology"/>
<dbReference type="Pfam" id="PF00361">
    <property type="entry name" value="Proton_antipo_M"/>
    <property type="match status" value="1"/>
</dbReference>
<comment type="subcellular location">
    <subcellularLocation>
        <location evidence="1">Cell membrane</location>
        <topology evidence="1">Multi-pass membrane protein</topology>
    </subcellularLocation>
    <subcellularLocation>
        <location evidence="7">Membrane</location>
        <topology evidence="7">Multi-pass membrane protein</topology>
    </subcellularLocation>
</comment>
<reference evidence="10 11" key="1">
    <citation type="submission" date="2017-02" db="EMBL/GenBank/DDBJ databases">
        <title>Genomic diversity within the haloalkaliphilic genus Thioalkalivibrio.</title>
        <authorList>
            <person name="Ahn A.-C."/>
            <person name="Meier-Kolthoff J."/>
            <person name="Overmars L."/>
            <person name="Richter M."/>
            <person name="Woyke T."/>
            <person name="Sorokin D.Y."/>
            <person name="Muyzer G."/>
        </authorList>
    </citation>
    <scope>NUCLEOTIDE SEQUENCE [LARGE SCALE GENOMIC DNA]</scope>
    <source>
        <strain evidence="10 11">ALJD</strain>
    </source>
</reference>
<comment type="caution">
    <text evidence="10">The sequence shown here is derived from an EMBL/GenBank/DDBJ whole genome shotgun (WGS) entry which is preliminary data.</text>
</comment>
<feature type="transmembrane region" description="Helical" evidence="8">
    <location>
        <begin position="255"/>
        <end position="275"/>
    </location>
</feature>
<evidence type="ECO:0000259" key="9">
    <source>
        <dbReference type="Pfam" id="PF00361"/>
    </source>
</evidence>
<keyword evidence="6 8" id="KW-0472">Membrane</keyword>
<evidence type="ECO:0000313" key="11">
    <source>
        <dbReference type="Proteomes" id="UP000189462"/>
    </source>
</evidence>
<feature type="transmembrane region" description="Helical" evidence="8">
    <location>
        <begin position="381"/>
        <end position="401"/>
    </location>
</feature>
<feature type="transmembrane region" description="Helical" evidence="8">
    <location>
        <begin position="282"/>
        <end position="304"/>
    </location>
</feature>
<dbReference type="RefSeq" id="WP_077278595.1">
    <property type="nucleotide sequence ID" value="NZ_MVBK01000044.1"/>
</dbReference>